<dbReference type="Proteomes" id="UP001056120">
    <property type="component" value="Linkage Group LG17"/>
</dbReference>
<organism evidence="1 2">
    <name type="scientific">Smallanthus sonchifolius</name>
    <dbReference type="NCBI Taxonomy" id="185202"/>
    <lineage>
        <taxon>Eukaryota</taxon>
        <taxon>Viridiplantae</taxon>
        <taxon>Streptophyta</taxon>
        <taxon>Embryophyta</taxon>
        <taxon>Tracheophyta</taxon>
        <taxon>Spermatophyta</taxon>
        <taxon>Magnoliopsida</taxon>
        <taxon>eudicotyledons</taxon>
        <taxon>Gunneridae</taxon>
        <taxon>Pentapetalae</taxon>
        <taxon>asterids</taxon>
        <taxon>campanulids</taxon>
        <taxon>Asterales</taxon>
        <taxon>Asteraceae</taxon>
        <taxon>Asteroideae</taxon>
        <taxon>Heliantheae alliance</taxon>
        <taxon>Millerieae</taxon>
        <taxon>Smallanthus</taxon>
    </lineage>
</organism>
<reference evidence="1 2" key="2">
    <citation type="journal article" date="2022" name="Mol. Ecol. Resour.">
        <title>The genomes of chicory, endive, great burdock and yacon provide insights into Asteraceae paleo-polyploidization history and plant inulin production.</title>
        <authorList>
            <person name="Fan W."/>
            <person name="Wang S."/>
            <person name="Wang H."/>
            <person name="Wang A."/>
            <person name="Jiang F."/>
            <person name="Liu H."/>
            <person name="Zhao H."/>
            <person name="Xu D."/>
            <person name="Zhang Y."/>
        </authorList>
    </citation>
    <scope>NUCLEOTIDE SEQUENCE [LARGE SCALE GENOMIC DNA]</scope>
    <source>
        <strain evidence="2">cv. Yunnan</strain>
        <tissue evidence="1">Leaves</tissue>
    </source>
</reference>
<proteinExistence type="predicted"/>
<comment type="caution">
    <text evidence="1">The sequence shown here is derived from an EMBL/GenBank/DDBJ whole genome shotgun (WGS) entry which is preliminary data.</text>
</comment>
<sequence length="377" mass="42477">MAAISCIEALHKIALRSSIRLSVQQLLDCIAQVNKCGSESPVKAYQYVIRNHGIASERDYPFTGMYPYDGYGWIYDSDIMALKKAVSRHPVCVMIESNLLLWQHTTGVYRYQSETTNLNHFVTLMGYDETETKEDYWIAQNSWGKKWGEGGYFKLKMHHIYEEGCSGVERQYTYPILKGFNLPLHAPLKPHVLFNPCTCKTCVQHLFMTGKSSSSWGFQLKEQMGNLDWEIKEQVQAEISECASYPETLLLDNNTILVEEPKSVYVGGDHRVMADTRMLMGGGESFSAGKGKLSQLYLHVLNEYPAFNSIYNNTAIQGTGTKILTFGERKHAEYFLKALDQVSQEDITFILEKAAFIVASHGDGTLILASGGIDPIE</sequence>
<accession>A0ACB9EVB1</accession>
<evidence type="ECO:0000313" key="2">
    <source>
        <dbReference type="Proteomes" id="UP001056120"/>
    </source>
</evidence>
<reference evidence="2" key="1">
    <citation type="journal article" date="2022" name="Mol. Ecol. Resour.">
        <title>The genomes of chicory, endive, great burdock and yacon provide insights into Asteraceae palaeo-polyploidization history and plant inulin production.</title>
        <authorList>
            <person name="Fan W."/>
            <person name="Wang S."/>
            <person name="Wang H."/>
            <person name="Wang A."/>
            <person name="Jiang F."/>
            <person name="Liu H."/>
            <person name="Zhao H."/>
            <person name="Xu D."/>
            <person name="Zhang Y."/>
        </authorList>
    </citation>
    <scope>NUCLEOTIDE SEQUENCE [LARGE SCALE GENOMIC DNA]</scope>
    <source>
        <strain evidence="2">cv. Yunnan</strain>
    </source>
</reference>
<dbReference type="EMBL" id="CM042034">
    <property type="protein sequence ID" value="KAI3762772.1"/>
    <property type="molecule type" value="Genomic_DNA"/>
</dbReference>
<keyword evidence="2" id="KW-1185">Reference proteome</keyword>
<evidence type="ECO:0000313" key="1">
    <source>
        <dbReference type="EMBL" id="KAI3762772.1"/>
    </source>
</evidence>
<name>A0ACB9EVB1_9ASTR</name>
<gene>
    <name evidence="1" type="ORF">L1987_53213</name>
</gene>
<protein>
    <submittedName>
        <fullName evidence="1">Uncharacterized protein</fullName>
    </submittedName>
</protein>